<feature type="region of interest" description="Disordered" evidence="1">
    <location>
        <begin position="309"/>
        <end position="331"/>
    </location>
</feature>
<dbReference type="OrthoDB" id="64281at2759"/>
<feature type="chain" id="PRO_5034272138" description="DUF7492 domain-containing protein" evidence="2">
    <location>
        <begin position="24"/>
        <end position="393"/>
    </location>
</feature>
<feature type="domain" description="DUF7492" evidence="3">
    <location>
        <begin position="21"/>
        <end position="231"/>
    </location>
</feature>
<organism evidence="4 5">
    <name type="scientific">Colletotrichum musicola</name>
    <dbReference type="NCBI Taxonomy" id="2175873"/>
    <lineage>
        <taxon>Eukaryota</taxon>
        <taxon>Fungi</taxon>
        <taxon>Dikarya</taxon>
        <taxon>Ascomycota</taxon>
        <taxon>Pezizomycotina</taxon>
        <taxon>Sordariomycetes</taxon>
        <taxon>Hypocreomycetidae</taxon>
        <taxon>Glomerellales</taxon>
        <taxon>Glomerellaceae</taxon>
        <taxon>Colletotrichum</taxon>
        <taxon>Colletotrichum orchidearum species complex</taxon>
    </lineage>
</organism>
<evidence type="ECO:0000259" key="3">
    <source>
        <dbReference type="Pfam" id="PF24320"/>
    </source>
</evidence>
<protein>
    <recommendedName>
        <fullName evidence="3">DUF7492 domain-containing protein</fullName>
    </recommendedName>
</protein>
<evidence type="ECO:0000256" key="1">
    <source>
        <dbReference type="SAM" id="MobiDB-lite"/>
    </source>
</evidence>
<dbReference type="EMBL" id="WIGM01000219">
    <property type="protein sequence ID" value="KAF6833325.1"/>
    <property type="molecule type" value="Genomic_DNA"/>
</dbReference>
<dbReference type="Proteomes" id="UP000639643">
    <property type="component" value="Unassembled WGS sequence"/>
</dbReference>
<sequence length="393" mass="43075">MVRHNAVAFILSCLLGAPQLVSSHSWVERLNRIAANGTFIEPAGYSNGWIGRETADGFNDPKFTHRIPNDGVSLCKQDLEVQQSDRFPLLTAAPGDFVALRYQENGHVTIPDNNVNKPLNRGTIYIYGTADPKPNDTIFDVHRQWTADGKGGDGRGRLLATRNYDDGQCYQENDHPISQERISQFPHEPTQPMGGNVWCQSAIQLPEDLAQNSDYHVYWVWTWPTLKPDAAAASKNGQFADFPSDFKGDKRAVTSDDVVIPELYTSCSTIKVKGEKNVTAFDFPAKPDYNNNAIKEQLKNPFLVAVDGTDGPGGPGNSTQPTPTAAPAAGKVRQVTVTAEAMTLYSMLTVTLNPQATPTPQNPVDGAAQPAVTPFLKGRHVRGRDSWVFNQRA</sequence>
<proteinExistence type="predicted"/>
<feature type="signal peptide" evidence="2">
    <location>
        <begin position="1"/>
        <end position="23"/>
    </location>
</feature>
<dbReference type="InterPro" id="IPR055915">
    <property type="entry name" value="DUF7492"/>
</dbReference>
<dbReference type="Pfam" id="PF24320">
    <property type="entry name" value="DUF7492"/>
    <property type="match status" value="1"/>
</dbReference>
<gene>
    <name evidence="4" type="ORF">CMUS01_06604</name>
</gene>
<feature type="compositionally biased region" description="Low complexity" evidence="1">
    <location>
        <begin position="319"/>
        <end position="329"/>
    </location>
</feature>
<accession>A0A8H6KLL4</accession>
<evidence type="ECO:0000313" key="4">
    <source>
        <dbReference type="EMBL" id="KAF6833325.1"/>
    </source>
</evidence>
<comment type="caution">
    <text evidence="4">The sequence shown here is derived from an EMBL/GenBank/DDBJ whole genome shotgun (WGS) entry which is preliminary data.</text>
</comment>
<evidence type="ECO:0000256" key="2">
    <source>
        <dbReference type="SAM" id="SignalP"/>
    </source>
</evidence>
<reference evidence="4" key="1">
    <citation type="journal article" date="2020" name="Phytopathology">
        <title>Genome Sequence Resources of Colletotrichum truncatum, C. plurivorum, C. musicola, and C. sojae: Four Species Pathogenic to Soybean (Glycine max).</title>
        <authorList>
            <person name="Rogerio F."/>
            <person name="Boufleur T.R."/>
            <person name="Ciampi-Guillardi M."/>
            <person name="Sukno S.A."/>
            <person name="Thon M.R."/>
            <person name="Massola Junior N.S."/>
            <person name="Baroncelli R."/>
        </authorList>
    </citation>
    <scope>NUCLEOTIDE SEQUENCE</scope>
    <source>
        <strain evidence="4">LFN0074</strain>
    </source>
</reference>
<dbReference type="AlphaFoldDB" id="A0A8H6KLL4"/>
<evidence type="ECO:0000313" key="5">
    <source>
        <dbReference type="Proteomes" id="UP000639643"/>
    </source>
</evidence>
<keyword evidence="2" id="KW-0732">Signal</keyword>
<keyword evidence="5" id="KW-1185">Reference proteome</keyword>
<name>A0A8H6KLL4_9PEZI</name>